<dbReference type="InterPro" id="IPR010129">
    <property type="entry name" value="T1SS_HlyD"/>
</dbReference>
<keyword evidence="3 9" id="KW-0813">Transport</keyword>
<evidence type="ECO:0000256" key="5">
    <source>
        <dbReference type="ARBA" id="ARBA00022519"/>
    </source>
</evidence>
<dbReference type="Pfam" id="PF26002">
    <property type="entry name" value="Beta-barrel_AprE"/>
    <property type="match status" value="1"/>
</dbReference>
<sequence length="445" mass="47927">MNAASEGKTIEWYSAVPRSIRTHTIIGGTLVAVVMGGFAIWAATAPLAAAVIAPGSFVASGENKIVQHLEGGIIGEILVREGQMVQEGQDLVRLDETAARASARQLILRGLRLEATLARLTARAAGDGSYLSPASVLDAIADPEVKAIDTSQRENAAAAAAKLANDIDILQQNISALEYERNGNASQIVAIDRQKTLLEEQRVNLAKLLESQLATRSSLNTVERAIAEADGAIAELRAEMEADDAQIARFERQIIQLRDAARQSAFAELQAVEAELDAVREQIRQAQDVLGRTVIKAPATGTVVRLYYHTPGGVIETGKAIMEILPSDVPLIIEAQVSRMQIDEVSVGESASIRLTSLNQRTTPILTGTVDYVSADSVVNSADTSTGEIYVARVSVPAEQIERVEGFKPTPGMPAEILILTHERTFLEYLVKPIEDSMSRAFREE</sequence>
<dbReference type="STRING" id="429728.SAMN05216456_0487"/>
<proteinExistence type="inferred from homology"/>
<feature type="domain" description="AprE-like beta-barrel" evidence="12">
    <location>
        <begin position="331"/>
        <end position="421"/>
    </location>
</feature>
<dbReference type="EMBL" id="FPCK01000001">
    <property type="protein sequence ID" value="SFV28309.1"/>
    <property type="molecule type" value="Genomic_DNA"/>
</dbReference>
<dbReference type="Gene3D" id="2.40.30.170">
    <property type="match status" value="1"/>
</dbReference>
<evidence type="ECO:0000259" key="12">
    <source>
        <dbReference type="Pfam" id="PF26002"/>
    </source>
</evidence>
<dbReference type="Pfam" id="PF25994">
    <property type="entry name" value="HH_AprE"/>
    <property type="match status" value="1"/>
</dbReference>
<dbReference type="PRINTS" id="PR01490">
    <property type="entry name" value="RTXTOXIND"/>
</dbReference>
<reference evidence="13 14" key="1">
    <citation type="submission" date="2016-10" db="EMBL/GenBank/DDBJ databases">
        <authorList>
            <person name="de Groot N.N."/>
        </authorList>
    </citation>
    <scope>NUCLEOTIDE SEQUENCE [LARGE SCALE GENOMIC DNA]</scope>
    <source>
        <strain evidence="13 14">IPL20</strain>
    </source>
</reference>
<dbReference type="Proteomes" id="UP000199074">
    <property type="component" value="Unassembled WGS sequence"/>
</dbReference>
<evidence type="ECO:0000313" key="14">
    <source>
        <dbReference type="Proteomes" id="UP000199074"/>
    </source>
</evidence>
<keyword evidence="8" id="KW-0472">Membrane</keyword>
<dbReference type="RefSeq" id="WP_092420442.1">
    <property type="nucleotide sequence ID" value="NZ_FPCK01000001.1"/>
</dbReference>
<keyword evidence="6" id="KW-0812">Transmembrane</keyword>
<dbReference type="OrthoDB" id="9810980at2"/>
<dbReference type="InterPro" id="IPR050739">
    <property type="entry name" value="MFP"/>
</dbReference>
<feature type="coiled-coil region" evidence="10">
    <location>
        <begin position="153"/>
        <end position="289"/>
    </location>
</feature>
<protein>
    <recommendedName>
        <fullName evidence="9">Membrane fusion protein (MFP) family protein</fullName>
    </recommendedName>
</protein>
<evidence type="ECO:0000256" key="1">
    <source>
        <dbReference type="ARBA" id="ARBA00004377"/>
    </source>
</evidence>
<dbReference type="Gene3D" id="2.40.50.100">
    <property type="match status" value="2"/>
</dbReference>
<dbReference type="InterPro" id="IPR058982">
    <property type="entry name" value="Beta-barrel_AprE"/>
</dbReference>
<accession>A0A1I7N0V9</accession>
<keyword evidence="7" id="KW-1133">Transmembrane helix</keyword>
<gene>
    <name evidence="13" type="ORF">SAMN05216456_0487</name>
</gene>
<dbReference type="PANTHER" id="PTHR30386">
    <property type="entry name" value="MEMBRANE FUSION SUBUNIT OF EMRAB-TOLC MULTIDRUG EFFLUX PUMP"/>
    <property type="match status" value="1"/>
</dbReference>
<evidence type="ECO:0000259" key="11">
    <source>
        <dbReference type="Pfam" id="PF25994"/>
    </source>
</evidence>
<dbReference type="AlphaFoldDB" id="A0A1I7N0V9"/>
<evidence type="ECO:0000256" key="4">
    <source>
        <dbReference type="ARBA" id="ARBA00022475"/>
    </source>
</evidence>
<comment type="subcellular location">
    <subcellularLocation>
        <location evidence="1 9">Cell inner membrane</location>
        <topology evidence="1 9">Single-pass membrane protein</topology>
    </subcellularLocation>
</comment>
<comment type="similarity">
    <text evidence="2 9">Belongs to the membrane fusion protein (MFP) (TC 8.A.1) family.</text>
</comment>
<dbReference type="InterPro" id="IPR058781">
    <property type="entry name" value="HH_AprE-like"/>
</dbReference>
<keyword evidence="14" id="KW-1185">Reference proteome</keyword>
<keyword evidence="5 9" id="KW-0997">Cell inner membrane</keyword>
<evidence type="ECO:0000256" key="7">
    <source>
        <dbReference type="ARBA" id="ARBA00022989"/>
    </source>
</evidence>
<evidence type="ECO:0000256" key="2">
    <source>
        <dbReference type="ARBA" id="ARBA00009477"/>
    </source>
</evidence>
<dbReference type="GO" id="GO:0015031">
    <property type="term" value="P:protein transport"/>
    <property type="evidence" value="ECO:0007669"/>
    <property type="project" value="InterPro"/>
</dbReference>
<evidence type="ECO:0000256" key="6">
    <source>
        <dbReference type="ARBA" id="ARBA00022692"/>
    </source>
</evidence>
<feature type="domain" description="AprE-like long alpha-helical hairpin" evidence="11">
    <location>
        <begin position="99"/>
        <end position="289"/>
    </location>
</feature>
<evidence type="ECO:0000313" key="13">
    <source>
        <dbReference type="EMBL" id="SFV28309.1"/>
    </source>
</evidence>
<name>A0A1I7N0V9_9HYPH</name>
<evidence type="ECO:0000256" key="9">
    <source>
        <dbReference type="RuleBase" id="RU365093"/>
    </source>
</evidence>
<dbReference type="NCBIfam" id="TIGR01843">
    <property type="entry name" value="type_I_hlyD"/>
    <property type="match status" value="1"/>
</dbReference>
<evidence type="ECO:0000256" key="8">
    <source>
        <dbReference type="ARBA" id="ARBA00023136"/>
    </source>
</evidence>
<keyword evidence="10" id="KW-0175">Coiled coil</keyword>
<dbReference type="Gene3D" id="1.10.287.470">
    <property type="entry name" value="Helix hairpin bin"/>
    <property type="match status" value="1"/>
</dbReference>
<evidence type="ECO:0000256" key="10">
    <source>
        <dbReference type="SAM" id="Coils"/>
    </source>
</evidence>
<organism evidence="13 14">
    <name type="scientific">Devosia crocina</name>
    <dbReference type="NCBI Taxonomy" id="429728"/>
    <lineage>
        <taxon>Bacteria</taxon>
        <taxon>Pseudomonadati</taxon>
        <taxon>Pseudomonadota</taxon>
        <taxon>Alphaproteobacteria</taxon>
        <taxon>Hyphomicrobiales</taxon>
        <taxon>Devosiaceae</taxon>
        <taxon>Devosia</taxon>
    </lineage>
</organism>
<keyword evidence="4 9" id="KW-1003">Cell membrane</keyword>
<dbReference type="PANTHER" id="PTHR30386:SF17">
    <property type="entry name" value="ALKALINE PROTEASE SECRETION PROTEIN APRE"/>
    <property type="match status" value="1"/>
</dbReference>
<evidence type="ECO:0000256" key="3">
    <source>
        <dbReference type="ARBA" id="ARBA00022448"/>
    </source>
</evidence>
<dbReference type="GO" id="GO:0005886">
    <property type="term" value="C:plasma membrane"/>
    <property type="evidence" value="ECO:0007669"/>
    <property type="project" value="UniProtKB-SubCell"/>
</dbReference>